<keyword evidence="3" id="KW-1185">Reference proteome</keyword>
<evidence type="ECO:0000256" key="2">
    <source>
        <dbReference type="SAM" id="MobiDB-lite"/>
    </source>
</evidence>
<name>A0A915NRN2_9BILA</name>
<sequence length="87" mass="9255">ANSASSSHHQSGTSGPGVAGTSNTSGMKLGATNSGTGAVKELLDKVYEEFGVLQQQLHNTRIELEKCQQEKDGLQRYSMMLDARTGQ</sequence>
<organism evidence="3 4">
    <name type="scientific">Meloidogyne floridensis</name>
    <dbReference type="NCBI Taxonomy" id="298350"/>
    <lineage>
        <taxon>Eukaryota</taxon>
        <taxon>Metazoa</taxon>
        <taxon>Ecdysozoa</taxon>
        <taxon>Nematoda</taxon>
        <taxon>Chromadorea</taxon>
        <taxon>Rhabditida</taxon>
        <taxon>Tylenchina</taxon>
        <taxon>Tylenchomorpha</taxon>
        <taxon>Tylenchoidea</taxon>
        <taxon>Meloidogynidae</taxon>
        <taxon>Meloidogyninae</taxon>
        <taxon>Meloidogyne</taxon>
    </lineage>
</organism>
<accession>A0A915NRN2</accession>
<feature type="region of interest" description="Disordered" evidence="2">
    <location>
        <begin position="1"/>
        <end position="34"/>
    </location>
</feature>
<keyword evidence="1" id="KW-0175">Coiled coil</keyword>
<feature type="compositionally biased region" description="Polar residues" evidence="2">
    <location>
        <begin position="20"/>
        <end position="34"/>
    </location>
</feature>
<dbReference type="AlphaFoldDB" id="A0A915NRN2"/>
<proteinExistence type="predicted"/>
<evidence type="ECO:0000256" key="1">
    <source>
        <dbReference type="SAM" id="Coils"/>
    </source>
</evidence>
<feature type="coiled-coil region" evidence="1">
    <location>
        <begin position="50"/>
        <end position="77"/>
    </location>
</feature>
<dbReference type="Proteomes" id="UP000887560">
    <property type="component" value="Unplaced"/>
</dbReference>
<protein>
    <submittedName>
        <fullName evidence="4">Groucho/TLE N-terminal Q-rich domain-containing protein</fullName>
    </submittedName>
</protein>
<evidence type="ECO:0000313" key="4">
    <source>
        <dbReference type="WBParaSite" id="scf7180000421239.g6535"/>
    </source>
</evidence>
<feature type="compositionally biased region" description="Low complexity" evidence="2">
    <location>
        <begin position="1"/>
        <end position="13"/>
    </location>
</feature>
<evidence type="ECO:0000313" key="3">
    <source>
        <dbReference type="Proteomes" id="UP000887560"/>
    </source>
</evidence>
<reference evidence="4" key="1">
    <citation type="submission" date="2022-11" db="UniProtKB">
        <authorList>
            <consortium name="WormBaseParasite"/>
        </authorList>
    </citation>
    <scope>IDENTIFICATION</scope>
</reference>
<dbReference type="WBParaSite" id="scf7180000421239.g6535">
    <property type="protein sequence ID" value="scf7180000421239.g6535"/>
    <property type="gene ID" value="scf7180000421239.g6535"/>
</dbReference>